<reference evidence="2 3" key="1">
    <citation type="submission" date="2014-04" db="EMBL/GenBank/DDBJ databases">
        <authorList>
            <consortium name="DOE Joint Genome Institute"/>
            <person name="Kuo A."/>
            <person name="Gay G."/>
            <person name="Dore J."/>
            <person name="Kohler A."/>
            <person name="Nagy L.G."/>
            <person name="Floudas D."/>
            <person name="Copeland A."/>
            <person name="Barry K.W."/>
            <person name="Cichocki N."/>
            <person name="Veneault-Fourrey C."/>
            <person name="LaButti K."/>
            <person name="Lindquist E.A."/>
            <person name="Lipzen A."/>
            <person name="Lundell T."/>
            <person name="Morin E."/>
            <person name="Murat C."/>
            <person name="Sun H."/>
            <person name="Tunlid A."/>
            <person name="Henrissat B."/>
            <person name="Grigoriev I.V."/>
            <person name="Hibbett D.S."/>
            <person name="Martin F."/>
            <person name="Nordberg H.P."/>
            <person name="Cantor M.N."/>
            <person name="Hua S.X."/>
        </authorList>
    </citation>
    <scope>NUCLEOTIDE SEQUENCE [LARGE SCALE GENOMIC DNA]</scope>
    <source>
        <strain evidence="3">h7</strain>
    </source>
</reference>
<dbReference type="PANTHER" id="PTHR21011:SF1">
    <property type="entry name" value="SMALL RIBOSOMAL SUBUNIT PROTEIN BS6M"/>
    <property type="match status" value="1"/>
</dbReference>
<name>A0A0C2XRG1_HEBCY</name>
<dbReference type="SUPFAM" id="SSF54995">
    <property type="entry name" value="Ribosomal protein S6"/>
    <property type="match status" value="1"/>
</dbReference>
<organism evidence="2 3">
    <name type="scientific">Hebeloma cylindrosporum</name>
    <dbReference type="NCBI Taxonomy" id="76867"/>
    <lineage>
        <taxon>Eukaryota</taxon>
        <taxon>Fungi</taxon>
        <taxon>Dikarya</taxon>
        <taxon>Basidiomycota</taxon>
        <taxon>Agaricomycotina</taxon>
        <taxon>Agaricomycetes</taxon>
        <taxon>Agaricomycetidae</taxon>
        <taxon>Agaricales</taxon>
        <taxon>Agaricineae</taxon>
        <taxon>Hymenogastraceae</taxon>
        <taxon>Hebeloma</taxon>
    </lineage>
</organism>
<dbReference type="PANTHER" id="PTHR21011">
    <property type="entry name" value="MITOCHONDRIAL 28S RIBOSOMAL PROTEIN S6"/>
    <property type="match status" value="1"/>
</dbReference>
<dbReference type="AlphaFoldDB" id="A0A0C2XRG1"/>
<dbReference type="STRING" id="686832.A0A0C2XRG1"/>
<dbReference type="GO" id="GO:0005763">
    <property type="term" value="C:mitochondrial small ribosomal subunit"/>
    <property type="evidence" value="ECO:0007669"/>
    <property type="project" value="TreeGrafter"/>
</dbReference>
<proteinExistence type="inferred from homology"/>
<keyword evidence="3" id="KW-1185">Reference proteome</keyword>
<dbReference type="GO" id="GO:0006412">
    <property type="term" value="P:translation"/>
    <property type="evidence" value="ECO:0007669"/>
    <property type="project" value="InterPro"/>
</dbReference>
<dbReference type="InterPro" id="IPR014717">
    <property type="entry name" value="Transl_elong_EF1B/ribsomal_bS6"/>
</dbReference>
<dbReference type="CDD" id="cd15465">
    <property type="entry name" value="bS6_mito"/>
    <property type="match status" value="1"/>
</dbReference>
<protein>
    <recommendedName>
        <fullName evidence="4">Ribosomal protein S6</fullName>
    </recommendedName>
</protein>
<dbReference type="Gene3D" id="3.30.70.60">
    <property type="match status" value="1"/>
</dbReference>
<evidence type="ECO:0008006" key="4">
    <source>
        <dbReference type="Google" id="ProtNLM"/>
    </source>
</evidence>
<evidence type="ECO:0000313" key="2">
    <source>
        <dbReference type="EMBL" id="KIM40178.1"/>
    </source>
</evidence>
<sequence>MPLYEMLCITTHVPKYQHIRELVRQSSMHVMNSGGVVRRINSWGTRTLPQRMKRHGTLQSIGDYWTLHFDASPRTLKSLNGIMRRDPRVLRWTVLKLADKVEDISLKGQKIPVDNEPSSLADILD</sequence>
<dbReference type="GO" id="GO:0003735">
    <property type="term" value="F:structural constituent of ribosome"/>
    <property type="evidence" value="ECO:0007669"/>
    <property type="project" value="InterPro"/>
</dbReference>
<evidence type="ECO:0000313" key="3">
    <source>
        <dbReference type="Proteomes" id="UP000053424"/>
    </source>
</evidence>
<dbReference type="GO" id="GO:0070181">
    <property type="term" value="F:small ribosomal subunit rRNA binding"/>
    <property type="evidence" value="ECO:0007669"/>
    <property type="project" value="TreeGrafter"/>
</dbReference>
<dbReference type="Pfam" id="PF01250">
    <property type="entry name" value="Ribosomal_S6"/>
    <property type="match status" value="1"/>
</dbReference>
<evidence type="ECO:0000256" key="1">
    <source>
        <dbReference type="ARBA" id="ARBA00009512"/>
    </source>
</evidence>
<dbReference type="Proteomes" id="UP000053424">
    <property type="component" value="Unassembled WGS sequence"/>
</dbReference>
<gene>
    <name evidence="2" type="ORF">M413DRAFT_173222</name>
</gene>
<dbReference type="InterPro" id="IPR000529">
    <property type="entry name" value="Ribosomal_bS6"/>
</dbReference>
<accession>A0A0C2XRG1</accession>
<reference evidence="3" key="2">
    <citation type="submission" date="2015-01" db="EMBL/GenBank/DDBJ databases">
        <title>Evolutionary Origins and Diversification of the Mycorrhizal Mutualists.</title>
        <authorList>
            <consortium name="DOE Joint Genome Institute"/>
            <consortium name="Mycorrhizal Genomics Consortium"/>
            <person name="Kohler A."/>
            <person name="Kuo A."/>
            <person name="Nagy L.G."/>
            <person name="Floudas D."/>
            <person name="Copeland A."/>
            <person name="Barry K.W."/>
            <person name="Cichocki N."/>
            <person name="Veneault-Fourrey C."/>
            <person name="LaButti K."/>
            <person name="Lindquist E.A."/>
            <person name="Lipzen A."/>
            <person name="Lundell T."/>
            <person name="Morin E."/>
            <person name="Murat C."/>
            <person name="Riley R."/>
            <person name="Ohm R."/>
            <person name="Sun H."/>
            <person name="Tunlid A."/>
            <person name="Henrissat B."/>
            <person name="Grigoriev I.V."/>
            <person name="Hibbett D.S."/>
            <person name="Martin F."/>
        </authorList>
    </citation>
    <scope>NUCLEOTIDE SEQUENCE [LARGE SCALE GENOMIC DNA]</scope>
    <source>
        <strain evidence="3">h7</strain>
    </source>
</reference>
<dbReference type="EMBL" id="KN831783">
    <property type="protein sequence ID" value="KIM40178.1"/>
    <property type="molecule type" value="Genomic_DNA"/>
</dbReference>
<dbReference type="InterPro" id="IPR035980">
    <property type="entry name" value="Ribosomal_bS6_sf"/>
</dbReference>
<dbReference type="OrthoDB" id="10259681at2759"/>
<dbReference type="HOGENOM" id="CLU_126331_2_1_1"/>
<comment type="similarity">
    <text evidence="1">Belongs to the bacterial ribosomal protein bS6 family.</text>
</comment>